<dbReference type="RefSeq" id="WP_141957191.1">
    <property type="nucleotide sequence ID" value="NZ_VFOZ01000001.1"/>
</dbReference>
<proteinExistence type="predicted"/>
<dbReference type="EMBL" id="VFOZ01000001">
    <property type="protein sequence ID" value="TQL98615.1"/>
    <property type="molecule type" value="Genomic_DNA"/>
</dbReference>
<dbReference type="Pfam" id="PF20680">
    <property type="entry name" value="DUF6817"/>
    <property type="match status" value="1"/>
</dbReference>
<name>A0A543CNE0_9ACTN</name>
<evidence type="ECO:0000259" key="1">
    <source>
        <dbReference type="Pfam" id="PF20680"/>
    </source>
</evidence>
<accession>A0A543CNE0</accession>
<protein>
    <recommendedName>
        <fullName evidence="1">DUF6817 domain-containing protein</fullName>
    </recommendedName>
</protein>
<dbReference type="Proteomes" id="UP000316096">
    <property type="component" value="Unassembled WGS sequence"/>
</dbReference>
<reference evidence="2 3" key="1">
    <citation type="submission" date="2019-06" db="EMBL/GenBank/DDBJ databases">
        <title>Sequencing the genomes of 1000 actinobacteria strains.</title>
        <authorList>
            <person name="Klenk H.-P."/>
        </authorList>
    </citation>
    <scope>NUCLEOTIDE SEQUENCE [LARGE SCALE GENOMIC DNA]</scope>
    <source>
        <strain evidence="2 3">DSM 102200</strain>
    </source>
</reference>
<dbReference type="AlphaFoldDB" id="A0A543CNE0"/>
<keyword evidence="3" id="KW-1185">Reference proteome</keyword>
<organism evidence="2 3">
    <name type="scientific">Actinoallomurus bryophytorum</name>
    <dbReference type="NCBI Taxonomy" id="1490222"/>
    <lineage>
        <taxon>Bacteria</taxon>
        <taxon>Bacillati</taxon>
        <taxon>Actinomycetota</taxon>
        <taxon>Actinomycetes</taxon>
        <taxon>Streptosporangiales</taxon>
        <taxon>Thermomonosporaceae</taxon>
        <taxon>Actinoallomurus</taxon>
    </lineage>
</organism>
<comment type="caution">
    <text evidence="2">The sequence shown here is derived from an EMBL/GenBank/DDBJ whole genome shotgun (WGS) entry which is preliminary data.</text>
</comment>
<dbReference type="InterPro" id="IPR049202">
    <property type="entry name" value="DUF6817"/>
</dbReference>
<feature type="domain" description="DUF6817" evidence="1">
    <location>
        <begin position="12"/>
        <end position="95"/>
    </location>
</feature>
<sequence length="178" mass="19531">MTTGPQPAIDLLVAGNAREIEHPGGTLLAHLRRVHGLLSEWQARPAVRLAGLCHAFYGTDGFPTALGDVNRRDELAAVIGDEAEHLVYLYAACDRDFSYSRLAVDGAPYKDRFTGIESHETPQTRRDIAEITAANELDLAQVNEDFREAYGPALLGLLTSWRVLLSDPAWRSVCTTLS</sequence>
<gene>
    <name evidence="2" type="ORF">FB559_4242</name>
</gene>
<evidence type="ECO:0000313" key="2">
    <source>
        <dbReference type="EMBL" id="TQL98615.1"/>
    </source>
</evidence>
<dbReference type="OrthoDB" id="333547at2"/>
<evidence type="ECO:0000313" key="3">
    <source>
        <dbReference type="Proteomes" id="UP000316096"/>
    </source>
</evidence>